<accession>A0ABQ6MT12</accession>
<dbReference type="Proteomes" id="UP001165060">
    <property type="component" value="Unassembled WGS sequence"/>
</dbReference>
<proteinExistence type="predicted"/>
<keyword evidence="2" id="KW-1185">Reference proteome</keyword>
<organism evidence="1 2">
    <name type="scientific">Tetraparma gracilis</name>
    <dbReference type="NCBI Taxonomy" id="2962635"/>
    <lineage>
        <taxon>Eukaryota</taxon>
        <taxon>Sar</taxon>
        <taxon>Stramenopiles</taxon>
        <taxon>Ochrophyta</taxon>
        <taxon>Bolidophyceae</taxon>
        <taxon>Parmales</taxon>
        <taxon>Triparmaceae</taxon>
        <taxon>Tetraparma</taxon>
    </lineage>
</organism>
<name>A0ABQ6MT12_9STRA</name>
<sequence length="198" mass="22300">MDPLFHPLVEHDGSDYEFSNYHGEHPRVFRVTMAPGATVVGCWAFYRTSVSDLSALSSVLEISRGAFATTDVASLSGLPPGLLHVGWRAFGWCGRLSSLRGLPFAAEVERGAFAGCRLLHKRAKALGYLSVDEWVQDRIMIPRRRAAFLLSVEVARSQEGKKRYRTKGRWVTRLLYNIARMPDVLVREIAEFRYGELV</sequence>
<gene>
    <name evidence="1" type="ORF">TeGR_g6498</name>
</gene>
<evidence type="ECO:0000313" key="1">
    <source>
        <dbReference type="EMBL" id="GMI32673.1"/>
    </source>
</evidence>
<dbReference type="EMBL" id="BRYB01000554">
    <property type="protein sequence ID" value="GMI32673.1"/>
    <property type="molecule type" value="Genomic_DNA"/>
</dbReference>
<reference evidence="1 2" key="1">
    <citation type="journal article" date="2023" name="Commun. Biol.">
        <title>Genome analysis of Parmales, the sister group of diatoms, reveals the evolutionary specialization of diatoms from phago-mixotrophs to photoautotrophs.</title>
        <authorList>
            <person name="Ban H."/>
            <person name="Sato S."/>
            <person name="Yoshikawa S."/>
            <person name="Yamada K."/>
            <person name="Nakamura Y."/>
            <person name="Ichinomiya M."/>
            <person name="Sato N."/>
            <person name="Blanc-Mathieu R."/>
            <person name="Endo H."/>
            <person name="Kuwata A."/>
            <person name="Ogata H."/>
        </authorList>
    </citation>
    <scope>NUCLEOTIDE SEQUENCE [LARGE SCALE GENOMIC DNA]</scope>
</reference>
<evidence type="ECO:0000313" key="2">
    <source>
        <dbReference type="Proteomes" id="UP001165060"/>
    </source>
</evidence>
<protein>
    <submittedName>
        <fullName evidence="1">Uncharacterized protein</fullName>
    </submittedName>
</protein>
<comment type="caution">
    <text evidence="1">The sequence shown here is derived from an EMBL/GenBank/DDBJ whole genome shotgun (WGS) entry which is preliminary data.</text>
</comment>